<evidence type="ECO:0000313" key="4">
    <source>
        <dbReference type="Proteomes" id="UP001189429"/>
    </source>
</evidence>
<evidence type="ECO:0000256" key="1">
    <source>
        <dbReference type="SAM" id="MobiDB-lite"/>
    </source>
</evidence>
<feature type="non-terminal residue" evidence="3">
    <location>
        <position position="1"/>
    </location>
</feature>
<feature type="region of interest" description="Disordered" evidence="1">
    <location>
        <begin position="1"/>
        <end position="24"/>
    </location>
</feature>
<feature type="compositionally biased region" description="Acidic residues" evidence="1">
    <location>
        <begin position="266"/>
        <end position="276"/>
    </location>
</feature>
<keyword evidence="2" id="KW-0472">Membrane</keyword>
<sequence length="276" mass="27334">GPRAQRPAPGPRRPGRPRHKETPPMRVIAALPSGAPRARPARCPAPGLRAVLATVLAAAAAAADPSVAAGHLTAGPARAEAAAVPGLPARQAPRHAEGTGVAPAAPRSGPARRTAASRMMRQEVTADASLVGPGRGPPAAPEGAGEASASGGQDESGPPRAAGPQGPKGTTGPAGSVGSDGVRGAAGAPGPPGDPGEKGDLGPESTVPKGVVPTRVACCVYGLNFLMMLGFAYMLNNQVAAKRGSNDKKEEEPLLDDSPAGGGDAYTEEDQNDDEL</sequence>
<feature type="transmembrane region" description="Helical" evidence="2">
    <location>
        <begin position="214"/>
        <end position="235"/>
    </location>
</feature>
<dbReference type="EMBL" id="CAUYUJ010005206">
    <property type="protein sequence ID" value="CAK0812654.1"/>
    <property type="molecule type" value="Genomic_DNA"/>
</dbReference>
<protein>
    <submittedName>
        <fullName evidence="3">Uncharacterized protein</fullName>
    </submittedName>
</protein>
<evidence type="ECO:0000313" key="3">
    <source>
        <dbReference type="EMBL" id="CAK0812654.1"/>
    </source>
</evidence>
<name>A0ABN9R1P8_9DINO</name>
<gene>
    <name evidence="3" type="ORF">PCOR1329_LOCUS16901</name>
</gene>
<organism evidence="3 4">
    <name type="scientific">Prorocentrum cordatum</name>
    <dbReference type="NCBI Taxonomy" id="2364126"/>
    <lineage>
        <taxon>Eukaryota</taxon>
        <taxon>Sar</taxon>
        <taxon>Alveolata</taxon>
        <taxon>Dinophyceae</taxon>
        <taxon>Prorocentrales</taxon>
        <taxon>Prorocentraceae</taxon>
        <taxon>Prorocentrum</taxon>
    </lineage>
</organism>
<feature type="compositionally biased region" description="Low complexity" evidence="1">
    <location>
        <begin position="141"/>
        <end position="152"/>
    </location>
</feature>
<keyword evidence="2" id="KW-1133">Transmembrane helix</keyword>
<comment type="caution">
    <text evidence="3">The sequence shown here is derived from an EMBL/GenBank/DDBJ whole genome shotgun (WGS) entry which is preliminary data.</text>
</comment>
<proteinExistence type="predicted"/>
<keyword evidence="2" id="KW-0812">Transmembrane</keyword>
<feature type="compositionally biased region" description="Low complexity" evidence="1">
    <location>
        <begin position="102"/>
        <end position="118"/>
    </location>
</feature>
<keyword evidence="4" id="KW-1185">Reference proteome</keyword>
<dbReference type="Proteomes" id="UP001189429">
    <property type="component" value="Unassembled WGS sequence"/>
</dbReference>
<accession>A0ABN9R1P8</accession>
<evidence type="ECO:0000256" key="2">
    <source>
        <dbReference type="SAM" id="Phobius"/>
    </source>
</evidence>
<feature type="region of interest" description="Disordered" evidence="1">
    <location>
        <begin position="242"/>
        <end position="276"/>
    </location>
</feature>
<reference evidence="3" key="1">
    <citation type="submission" date="2023-10" db="EMBL/GenBank/DDBJ databases">
        <authorList>
            <person name="Chen Y."/>
            <person name="Shah S."/>
            <person name="Dougan E. K."/>
            <person name="Thang M."/>
            <person name="Chan C."/>
        </authorList>
    </citation>
    <scope>NUCLEOTIDE SEQUENCE [LARGE SCALE GENOMIC DNA]</scope>
</reference>
<feature type="region of interest" description="Disordered" evidence="1">
    <location>
        <begin position="83"/>
        <end position="209"/>
    </location>
</feature>